<feature type="compositionally biased region" description="Polar residues" evidence="1">
    <location>
        <begin position="72"/>
        <end position="83"/>
    </location>
</feature>
<comment type="caution">
    <text evidence="2">The sequence shown here is derived from an EMBL/GenBank/DDBJ whole genome shotgun (WGS) entry which is preliminary data.</text>
</comment>
<dbReference type="SUPFAM" id="SSF48452">
    <property type="entry name" value="TPR-like"/>
    <property type="match status" value="1"/>
</dbReference>
<evidence type="ECO:0000313" key="2">
    <source>
        <dbReference type="EMBL" id="EKC60512.1"/>
    </source>
</evidence>
<dbReference type="Gene3D" id="1.25.40.390">
    <property type="match status" value="1"/>
</dbReference>
<feature type="region of interest" description="Disordered" evidence="1">
    <location>
        <begin position="72"/>
        <end position="96"/>
    </location>
</feature>
<organism evidence="2">
    <name type="scientific">human gut metagenome</name>
    <dbReference type="NCBI Taxonomy" id="408170"/>
    <lineage>
        <taxon>unclassified sequences</taxon>
        <taxon>metagenomes</taxon>
        <taxon>organismal metagenomes</taxon>
    </lineage>
</organism>
<name>K1SIL8_9ZZZZ</name>
<dbReference type="InterPro" id="IPR011990">
    <property type="entry name" value="TPR-like_helical_dom_sf"/>
</dbReference>
<protein>
    <submittedName>
        <fullName evidence="2">Uncharacterized protein</fullName>
    </submittedName>
</protein>
<dbReference type="EMBL" id="AJWY01008689">
    <property type="protein sequence ID" value="EKC60512.1"/>
    <property type="molecule type" value="Genomic_DNA"/>
</dbReference>
<dbReference type="AlphaFoldDB" id="K1SIL8"/>
<proteinExistence type="predicted"/>
<gene>
    <name evidence="2" type="ORF">LEA_12828</name>
</gene>
<evidence type="ECO:0000256" key="1">
    <source>
        <dbReference type="SAM" id="MobiDB-lite"/>
    </source>
</evidence>
<accession>K1SIL8</accession>
<feature type="non-terminal residue" evidence="2">
    <location>
        <position position="1"/>
    </location>
</feature>
<reference evidence="2" key="1">
    <citation type="journal article" date="2013" name="Environ. Microbiol.">
        <title>Microbiota from the distal guts of lean and obese adolescents exhibit partial functional redundancy besides clear differences in community structure.</title>
        <authorList>
            <person name="Ferrer M."/>
            <person name="Ruiz A."/>
            <person name="Lanza F."/>
            <person name="Haange S.B."/>
            <person name="Oberbach A."/>
            <person name="Till H."/>
            <person name="Bargiela R."/>
            <person name="Campoy C."/>
            <person name="Segura M.T."/>
            <person name="Richter M."/>
            <person name="von Bergen M."/>
            <person name="Seifert J."/>
            <person name="Suarez A."/>
        </authorList>
    </citation>
    <scope>NUCLEOTIDE SEQUENCE</scope>
</reference>
<sequence>YFAKRANNFQNEVCWERRAEFWGEGITGYDIKRLERGIIRSYANSNHPDLYRWNISTTPDWMNRCIPRSESAYNTGITTNNPTPSAPVDNDAEYKW</sequence>